<sequence>MMQKLVTMRMSALQLTRKECGQIEYNYAAIHSKNKKIYSVLKRNDFSTAIWNQKHIQVKLTSDLLPRGIAADGNVFQSSCQRAVFTKQLFRISRHAILYIHNPCVYSEFTGVEARAKNITETLWSGTIKYLRSEAMWNCVSQLSNLIQFSLFSLKSVPKHHRMSKTSKLCVAPLHGVFKKILEKDKHIESYKL</sequence>
<proteinExistence type="predicted"/>
<keyword evidence="2" id="KW-1185">Reference proteome</keyword>
<dbReference type="EMBL" id="CAXDID020000021">
    <property type="protein sequence ID" value="CAL5987856.1"/>
    <property type="molecule type" value="Genomic_DNA"/>
</dbReference>
<dbReference type="Proteomes" id="UP001642409">
    <property type="component" value="Unassembled WGS sequence"/>
</dbReference>
<name>A0ABP1H776_9EUKA</name>
<evidence type="ECO:0000313" key="2">
    <source>
        <dbReference type="Proteomes" id="UP001642409"/>
    </source>
</evidence>
<comment type="caution">
    <text evidence="1">The sequence shown here is derived from an EMBL/GenBank/DDBJ whole genome shotgun (WGS) entry which is preliminary data.</text>
</comment>
<organism evidence="1 2">
    <name type="scientific">Hexamita inflata</name>
    <dbReference type="NCBI Taxonomy" id="28002"/>
    <lineage>
        <taxon>Eukaryota</taxon>
        <taxon>Metamonada</taxon>
        <taxon>Diplomonadida</taxon>
        <taxon>Hexamitidae</taxon>
        <taxon>Hexamitinae</taxon>
        <taxon>Hexamita</taxon>
    </lineage>
</organism>
<gene>
    <name evidence="1" type="ORF">HINF_LOCUS10101</name>
</gene>
<evidence type="ECO:0000313" key="1">
    <source>
        <dbReference type="EMBL" id="CAL5987856.1"/>
    </source>
</evidence>
<protein>
    <submittedName>
        <fullName evidence="1">Hypothetical_protein</fullName>
    </submittedName>
</protein>
<accession>A0ABP1H776</accession>
<reference evidence="1 2" key="1">
    <citation type="submission" date="2024-07" db="EMBL/GenBank/DDBJ databases">
        <authorList>
            <person name="Akdeniz Z."/>
        </authorList>
    </citation>
    <scope>NUCLEOTIDE SEQUENCE [LARGE SCALE GENOMIC DNA]</scope>
</reference>